<accession>A0ABY4DTU3</accession>
<dbReference type="RefSeq" id="WP_244785318.1">
    <property type="nucleotide sequence ID" value="NZ_CP091508.1"/>
</dbReference>
<proteinExistence type="predicted"/>
<dbReference type="EMBL" id="CP091508">
    <property type="protein sequence ID" value="UOO82027.1"/>
    <property type="molecule type" value="Genomic_DNA"/>
</dbReference>
<name>A0ABY4DTU3_9NEIS</name>
<protein>
    <submittedName>
        <fullName evidence="1">Uncharacterized protein</fullName>
    </submittedName>
</protein>
<evidence type="ECO:0000313" key="1">
    <source>
        <dbReference type="EMBL" id="UOO82027.1"/>
    </source>
</evidence>
<gene>
    <name evidence="1" type="ORF">LVJ83_00680</name>
</gene>
<sequence>MKRRDYTNVGDIENLDRQYKFSPMLEGIATIREPFDTVRCVIFAAVAAVSNEHGIANHTKGSRKDVEDLQAQIEAHARRLVASVQALKSKENNR</sequence>
<dbReference type="Proteomes" id="UP000829817">
    <property type="component" value="Chromosome"/>
</dbReference>
<reference evidence="1 2" key="1">
    <citation type="journal article" date="2022" name="Res Sq">
        <title>Evolution of multicellular longitudinally dividing oral cavity symbionts (Neisseriaceae).</title>
        <authorList>
            <person name="Nyongesa S."/>
            <person name="Weber P."/>
            <person name="Bernet E."/>
            <person name="Pullido F."/>
            <person name="Nieckarz M."/>
            <person name="Delaby M."/>
            <person name="Nieves C."/>
            <person name="Viehboeck T."/>
            <person name="Krause N."/>
            <person name="Rivera-Millot A."/>
            <person name="Nakamura A."/>
            <person name="Vischer N."/>
            <person name="VanNieuwenhze M."/>
            <person name="Brun Y."/>
            <person name="Cava F."/>
            <person name="Bulgheresi S."/>
            <person name="Veyrier F."/>
        </authorList>
    </citation>
    <scope>NUCLEOTIDE SEQUENCE [LARGE SCALE GENOMIC DNA]</scope>
    <source>
        <strain evidence="1 2">CCUG 63373m</strain>
    </source>
</reference>
<keyword evidence="2" id="KW-1185">Reference proteome</keyword>
<organism evidence="1 2">
    <name type="scientific">Uruburuella testudinis</name>
    <dbReference type="NCBI Taxonomy" id="1282863"/>
    <lineage>
        <taxon>Bacteria</taxon>
        <taxon>Pseudomonadati</taxon>
        <taxon>Pseudomonadota</taxon>
        <taxon>Betaproteobacteria</taxon>
        <taxon>Neisseriales</taxon>
        <taxon>Neisseriaceae</taxon>
        <taxon>Uruburuella</taxon>
    </lineage>
</organism>
<evidence type="ECO:0000313" key="2">
    <source>
        <dbReference type="Proteomes" id="UP000829817"/>
    </source>
</evidence>